<dbReference type="InterPro" id="IPR036275">
    <property type="entry name" value="YdgH-like_sf"/>
</dbReference>
<accession>D2U0L2</accession>
<dbReference type="InterPro" id="IPR025543">
    <property type="entry name" value="Dodecin-like"/>
</dbReference>
<dbReference type="PANTHER" id="PTHR34156">
    <property type="entry name" value="OUTER MEMBRANE PROTEIN-RELATED-RELATED"/>
    <property type="match status" value="1"/>
</dbReference>
<evidence type="ECO:0000256" key="1">
    <source>
        <dbReference type="ARBA" id="ARBA00022729"/>
    </source>
</evidence>
<dbReference type="EMBL" id="FN545212">
    <property type="protein sequence ID" value="CBA73903.1"/>
    <property type="molecule type" value="Genomic_DNA"/>
</dbReference>
<organism evidence="3">
    <name type="scientific">Arsenophonus nasoniae</name>
    <name type="common">son-killer infecting Nasonia vitripennis</name>
    <dbReference type="NCBI Taxonomy" id="638"/>
    <lineage>
        <taxon>Bacteria</taxon>
        <taxon>Pseudomonadati</taxon>
        <taxon>Pseudomonadota</taxon>
        <taxon>Gammaproteobacteria</taxon>
        <taxon>Enterobacterales</taxon>
        <taxon>Morganellaceae</taxon>
        <taxon>Arsenophonus</taxon>
    </lineage>
</organism>
<dbReference type="InterPro" id="IPR010854">
    <property type="entry name" value="YdgH/BhsA/McbA-like_dom"/>
</dbReference>
<evidence type="ECO:0000259" key="2">
    <source>
        <dbReference type="Pfam" id="PF07338"/>
    </source>
</evidence>
<protein>
    <recommendedName>
        <fullName evidence="2">YdgH/BhsA/McbA-like domain-containing protein</fullName>
    </recommendedName>
</protein>
<dbReference type="PANTHER" id="PTHR34156:SF2">
    <property type="entry name" value="PROTEIN YDGH"/>
    <property type="match status" value="1"/>
</dbReference>
<feature type="domain" description="YdgH/BhsA/McbA-like" evidence="2">
    <location>
        <begin position="295"/>
        <end position="350"/>
    </location>
</feature>
<name>D2U0L2_9GAMM</name>
<dbReference type="AlphaFoldDB" id="D2U0L2"/>
<feature type="domain" description="YdgH/BhsA/McbA-like" evidence="2">
    <location>
        <begin position="69"/>
        <end position="125"/>
    </location>
</feature>
<keyword evidence="1" id="KW-0732">Signal</keyword>
<feature type="domain" description="YdgH/BhsA/McbA-like" evidence="2">
    <location>
        <begin position="155"/>
        <end position="208"/>
    </location>
</feature>
<evidence type="ECO:0000313" key="3">
    <source>
        <dbReference type="EMBL" id="CBA73903.1"/>
    </source>
</evidence>
<dbReference type="SUPFAM" id="SSF159871">
    <property type="entry name" value="YdgH-like"/>
    <property type="match status" value="3"/>
</dbReference>
<proteinExistence type="predicted"/>
<sequence>MGQLLLLHVIIIICMIRLLIQHFDSKLCNAEGFCMKLKITAITTAVLSLSSIISVQAAVELTPEQAQELKPYQRIAVTGRFNAIYEASDAVSRRADKEGAYSYYIQSLDDVGDSGNLRVVADLYRKDATKVTQLPYRIFAGIKELPKTEAVRLLPFDTVTVSGLYSSEAALNEALAKKAKKKGAAYFYVVRNVALNDGGNTLATAYIYAANAPQRIVQNDNAVVPADTETGKALLAKGGEAAKKVIIPGVASSSAPKESVGHFFETSMSGSGKTNVTLPSGYQIEEVNKAAAAQMVPFDSITFSGFYTSTPEIRYQIAKRAEKKGAKYFHITREWQANGGSVTISADLYK</sequence>
<dbReference type="Gene3D" id="3.30.1660.10">
    <property type="entry name" value="Flavin-binding protein dodecin"/>
    <property type="match status" value="3"/>
</dbReference>
<dbReference type="InterPro" id="IPR051096">
    <property type="entry name" value="BhsA/McbA_stress_biofilm_assoc"/>
</dbReference>
<dbReference type="InterPro" id="IPR025539">
    <property type="entry name" value="YdgH"/>
</dbReference>
<reference evidence="3" key="1">
    <citation type="journal article" date="2010" name="Insect Mol. Biol.">
        <title>The draft genome sequence of Arsenophonus nasoniae, son-killer bacterium of Nasonia vitripennis, reveals genes associated with virulence and symbiosis.</title>
        <authorList>
            <person name="Wilkes T."/>
            <person name="Darby A.C."/>
            <person name="Choi J."/>
            <person name="Colborne J.K."/>
            <person name="Werren J.H."/>
            <person name="Hurst G.D.D."/>
        </authorList>
    </citation>
    <scope>NUCLEOTIDE SEQUENCE</scope>
</reference>
<dbReference type="NCBIfam" id="NF040471">
    <property type="entry name" value="ydgH_STM1478"/>
    <property type="match status" value="1"/>
</dbReference>
<gene>
    <name evidence="3" type="ORF">ARN_20430</name>
</gene>
<dbReference type="Pfam" id="PF07338">
    <property type="entry name" value="YdgH_BhsA-like"/>
    <property type="match status" value="3"/>
</dbReference>